<evidence type="ECO:0000256" key="2">
    <source>
        <dbReference type="ARBA" id="ARBA00022723"/>
    </source>
</evidence>
<dbReference type="InterPro" id="IPR051059">
    <property type="entry name" value="VerF-like"/>
</dbReference>
<feature type="compositionally biased region" description="Polar residues" evidence="8">
    <location>
        <begin position="474"/>
        <end position="496"/>
    </location>
</feature>
<evidence type="ECO:0000256" key="7">
    <source>
        <dbReference type="PROSITE-ProRule" id="PRU00042"/>
    </source>
</evidence>
<feature type="region of interest" description="Disordered" evidence="8">
    <location>
        <begin position="454"/>
        <end position="496"/>
    </location>
</feature>
<dbReference type="Proteomes" id="UP000094285">
    <property type="component" value="Unassembled WGS sequence"/>
</dbReference>
<dbReference type="GO" id="GO:0000981">
    <property type="term" value="F:DNA-binding transcription factor activity, RNA polymerase II-specific"/>
    <property type="evidence" value="ECO:0007669"/>
    <property type="project" value="InterPro"/>
</dbReference>
<dbReference type="PROSITE" id="PS00028">
    <property type="entry name" value="ZINC_FINGER_C2H2_1"/>
    <property type="match status" value="2"/>
</dbReference>
<evidence type="ECO:0000259" key="10">
    <source>
        <dbReference type="PROSITE" id="PS50157"/>
    </source>
</evidence>
<evidence type="ECO:0000313" key="11">
    <source>
        <dbReference type="EMBL" id="ODV78309.1"/>
    </source>
</evidence>
<dbReference type="AlphaFoldDB" id="A0A1E4SFK9"/>
<dbReference type="GO" id="GO:0005634">
    <property type="term" value="C:nucleus"/>
    <property type="evidence" value="ECO:0007669"/>
    <property type="project" value="UniProtKB-SubCell"/>
</dbReference>
<sequence length="1212" mass="136977">VSSRSPASSGSTPSADHSTATQPIPKKSQQIKTDKPRPHICTICTRAFARLEHLKRHERSHTNEKPFQCAACGRCFARRDLVLRHQQKLHSSLPNIMRRGSSKDLDEHVIVLHNNTENTAPLPNGATPDLGDANTNDAFDDPEKMAPSQLYSPPKSNEFNYNNGMTPQFRTGLFQNPGTSSNILPANNPIPSPIPTNSSQNSPPNVTLPSSITGPSGLQKTHIAQNIDSPRKKQNPVRMKQESKSIEEALRTSHLNHLLGSQTRHASFSAVSGSSYTNLKDAKNIQQINSSFFDSNGQLSDFSSQLNASDELTSKNLLLSGLDINSLGMMDWTNLDGLDLSSAADRTKGAGSPSFSQLTAKQRSIKNLQQFFLDNLAPSGHTLDNGNGNATNENALAALQFNNPNHPHHLKGMTPFEYGLNPPNYMNMTQNMFSNGHSAASPINLQTDAVESKKLMKKQRKEHEENPSKKARTDSTSSANITDQKIPLNSSNQPRFSATSNMHAINLNMTPDDDWLKEIINTPYDTNFPVASHQIGFIEAPSLLNSPKLDAQTATLPSSTTLEYNSINEISSLFRSRQIDLVKQMNPNVIQDKTDQEKQTLAPGDFEFTLDSSLLQDFNFITEDFRSKIISISNLNDTQFPTTEDLNHYMRLYELEFNKYFPFIHLPSLKNPMVNKFEYIPLILSMTSIGALYSYHDTNTLLLFSLSKYHIQNFFEKEITLNNLQFKKVPLMAHQCLVLHIFITLFFNETNMTDVTSKQMKSMIGLIKSTNFNEPLEQFLIPPQDLRKIELSQDSTQVIQKNFDYFIMAQSRIRTIHLFYMLQSFRASIGGLPIYCDHSLLKSGNHCANEDLWRCSTSADWFSVIKNGKFDSLVDLSNGQPFDKMLQYLRGNFTGRDVSMPLSFNNLLSLLMYAHECVQIQSLQSQPFNHLDWKLNHKPSLEKLVKCWEQKFIMNGGTLLIDATDRHLLNIHNELKIILPLYWLLKIKLVINITPVISPVFSKDWKMMNNNLDRITQDEPTFENLKQSLPFCIEIIELWTHNIKSISNDDMKQCSLRSPVFFVSCLFVAVLIMSSYLHYLESKIEKSSLNDCELIKWVECESITSKVEEVLSPILKSSYSEMLTKQGNTFKSVKQDDGLMKVKQLIETKGKCEGSQQMNQIEQEIRGEILNDKLSIKTLYLGIRILADAPVWPIAMGLSESLKFRANYLSEK</sequence>
<dbReference type="FunFam" id="3.30.160.60:FF:000065">
    <property type="entry name" value="B-cell CLL/lymphoma 6, member B"/>
    <property type="match status" value="1"/>
</dbReference>
<dbReference type="RefSeq" id="XP_020063431.1">
    <property type="nucleotide sequence ID" value="XM_020208261.1"/>
</dbReference>
<evidence type="ECO:0000256" key="3">
    <source>
        <dbReference type="ARBA" id="ARBA00022737"/>
    </source>
</evidence>
<evidence type="ECO:0000256" key="1">
    <source>
        <dbReference type="ARBA" id="ARBA00004123"/>
    </source>
</evidence>
<feature type="compositionally biased region" description="Polar residues" evidence="8">
    <location>
        <begin position="16"/>
        <end position="31"/>
    </location>
</feature>
<dbReference type="PROSITE" id="PS50157">
    <property type="entry name" value="ZINC_FINGER_C2H2_2"/>
    <property type="match status" value="2"/>
</dbReference>
<feature type="domain" description="C2H2-type" evidence="10">
    <location>
        <begin position="39"/>
        <end position="66"/>
    </location>
</feature>
<dbReference type="GO" id="GO:0000785">
    <property type="term" value="C:chromatin"/>
    <property type="evidence" value="ECO:0007669"/>
    <property type="project" value="TreeGrafter"/>
</dbReference>
<dbReference type="SUPFAM" id="SSF57667">
    <property type="entry name" value="beta-beta-alpha zinc fingers"/>
    <property type="match status" value="1"/>
</dbReference>
<feature type="compositionally biased region" description="Polar residues" evidence="8">
    <location>
        <begin position="207"/>
        <end position="228"/>
    </location>
</feature>
<dbReference type="PANTHER" id="PTHR40626">
    <property type="entry name" value="MIP31509P"/>
    <property type="match status" value="1"/>
</dbReference>
<feature type="region of interest" description="Disordered" evidence="8">
    <location>
        <begin position="188"/>
        <end position="244"/>
    </location>
</feature>
<name>A0A1E4SFK9_9ASCO</name>
<dbReference type="Gene3D" id="3.30.160.60">
    <property type="entry name" value="Classic Zinc Finger"/>
    <property type="match status" value="2"/>
</dbReference>
<evidence type="ECO:0000256" key="6">
    <source>
        <dbReference type="ARBA" id="ARBA00023242"/>
    </source>
</evidence>
<keyword evidence="4 7" id="KW-0863">Zinc-finger</keyword>
<dbReference type="CDD" id="cd12148">
    <property type="entry name" value="fungal_TF_MHR"/>
    <property type="match status" value="1"/>
</dbReference>
<evidence type="ECO:0000256" key="4">
    <source>
        <dbReference type="ARBA" id="ARBA00022771"/>
    </source>
</evidence>
<dbReference type="SMART" id="SM00355">
    <property type="entry name" value="ZnF_C2H2"/>
    <property type="match status" value="2"/>
</dbReference>
<comment type="subcellular location">
    <subcellularLocation>
        <location evidence="1">Nucleus</location>
    </subcellularLocation>
</comment>
<keyword evidence="5" id="KW-0862">Zinc</keyword>
<protein>
    <recommendedName>
        <fullName evidence="10">C2H2-type domain-containing protein</fullName>
    </recommendedName>
</protein>
<feature type="compositionally biased region" description="Low complexity" evidence="8">
    <location>
        <begin position="1"/>
        <end position="15"/>
    </location>
</feature>
<keyword evidence="3" id="KW-0677">Repeat</keyword>
<dbReference type="STRING" id="984487.A0A1E4SFK9"/>
<evidence type="ECO:0000256" key="9">
    <source>
        <dbReference type="SAM" id="Phobius"/>
    </source>
</evidence>
<evidence type="ECO:0000313" key="12">
    <source>
        <dbReference type="Proteomes" id="UP000094285"/>
    </source>
</evidence>
<feature type="region of interest" description="Disordered" evidence="8">
    <location>
        <begin position="1"/>
        <end position="36"/>
    </location>
</feature>
<keyword evidence="2" id="KW-0479">Metal-binding</keyword>
<dbReference type="InterPro" id="IPR036236">
    <property type="entry name" value="Znf_C2H2_sf"/>
</dbReference>
<keyword evidence="9" id="KW-1133">Transmembrane helix</keyword>
<feature type="compositionally biased region" description="Low complexity" evidence="8">
    <location>
        <begin position="195"/>
        <end position="205"/>
    </location>
</feature>
<proteinExistence type="predicted"/>
<dbReference type="GO" id="GO:0008270">
    <property type="term" value="F:zinc ion binding"/>
    <property type="evidence" value="ECO:0007669"/>
    <property type="project" value="UniProtKB-KW"/>
</dbReference>
<dbReference type="InterPro" id="IPR013087">
    <property type="entry name" value="Znf_C2H2_type"/>
</dbReference>
<gene>
    <name evidence="11" type="ORF">CANTADRAFT_28795</name>
</gene>
<accession>A0A1E4SFK9</accession>
<keyword evidence="9" id="KW-0812">Transmembrane</keyword>
<dbReference type="PANTHER" id="PTHR40626:SF13">
    <property type="entry name" value="RESPIRATION FACTOR 2-RELATED"/>
    <property type="match status" value="1"/>
</dbReference>
<feature type="non-terminal residue" evidence="11">
    <location>
        <position position="1"/>
    </location>
</feature>
<dbReference type="OrthoDB" id="6077919at2759"/>
<feature type="non-terminal residue" evidence="11">
    <location>
        <position position="1212"/>
    </location>
</feature>
<feature type="compositionally biased region" description="Basic and acidic residues" evidence="8">
    <location>
        <begin position="461"/>
        <end position="473"/>
    </location>
</feature>
<dbReference type="FunFam" id="3.30.160.60:FF:002058">
    <property type="entry name" value="YML081W-like protein"/>
    <property type="match status" value="1"/>
</dbReference>
<keyword evidence="9" id="KW-0472">Membrane</keyword>
<reference evidence="12" key="1">
    <citation type="submission" date="2016-05" db="EMBL/GenBank/DDBJ databases">
        <title>Comparative genomics of biotechnologically important yeasts.</title>
        <authorList>
            <consortium name="DOE Joint Genome Institute"/>
            <person name="Riley R."/>
            <person name="Haridas S."/>
            <person name="Wolfe K.H."/>
            <person name="Lopes M.R."/>
            <person name="Hittinger C.T."/>
            <person name="Goker M."/>
            <person name="Salamov A."/>
            <person name="Wisecaver J."/>
            <person name="Long T.M."/>
            <person name="Aerts A.L."/>
            <person name="Barry K."/>
            <person name="Choi C."/>
            <person name="Clum A."/>
            <person name="Coughlan A.Y."/>
            <person name="Deshpande S."/>
            <person name="Douglass A.P."/>
            <person name="Hanson S.J."/>
            <person name="Klenk H.-P."/>
            <person name="Labutti K."/>
            <person name="Lapidus A."/>
            <person name="Lindquist E."/>
            <person name="Lipzen A."/>
            <person name="Meier-Kolthoff J.P."/>
            <person name="Ohm R.A."/>
            <person name="Otillar R.P."/>
            <person name="Pangilinan J."/>
            <person name="Peng Y."/>
            <person name="Rokas A."/>
            <person name="Rosa C.A."/>
            <person name="Scheuner C."/>
            <person name="Sibirny A.A."/>
            <person name="Slot J.C."/>
            <person name="Stielow J.B."/>
            <person name="Sun H."/>
            <person name="Kurtzman C.P."/>
            <person name="Blackwell M."/>
            <person name="Grigoriev I.V."/>
            <person name="Jeffries T.W."/>
        </authorList>
    </citation>
    <scope>NUCLEOTIDE SEQUENCE [LARGE SCALE GENOMIC DNA]</scope>
    <source>
        <strain evidence="12">NRRL Y-17324</strain>
    </source>
</reference>
<evidence type="ECO:0000256" key="8">
    <source>
        <dbReference type="SAM" id="MobiDB-lite"/>
    </source>
</evidence>
<dbReference type="Pfam" id="PF00096">
    <property type="entry name" value="zf-C2H2"/>
    <property type="match status" value="2"/>
</dbReference>
<keyword evidence="6" id="KW-0539">Nucleus</keyword>
<dbReference type="GeneID" id="30982398"/>
<feature type="transmembrane region" description="Helical" evidence="9">
    <location>
        <begin position="1060"/>
        <end position="1079"/>
    </location>
</feature>
<evidence type="ECO:0000256" key="5">
    <source>
        <dbReference type="ARBA" id="ARBA00022833"/>
    </source>
</evidence>
<organism evidence="11 12">
    <name type="scientific">Suhomyces tanzawaensis NRRL Y-17324</name>
    <dbReference type="NCBI Taxonomy" id="984487"/>
    <lineage>
        <taxon>Eukaryota</taxon>
        <taxon>Fungi</taxon>
        <taxon>Dikarya</taxon>
        <taxon>Ascomycota</taxon>
        <taxon>Saccharomycotina</taxon>
        <taxon>Pichiomycetes</taxon>
        <taxon>Debaryomycetaceae</taxon>
        <taxon>Suhomyces</taxon>
    </lineage>
</organism>
<feature type="domain" description="C2H2-type" evidence="10">
    <location>
        <begin position="67"/>
        <end position="95"/>
    </location>
</feature>
<dbReference type="EMBL" id="KV453913">
    <property type="protein sequence ID" value="ODV78309.1"/>
    <property type="molecule type" value="Genomic_DNA"/>
</dbReference>
<dbReference type="GO" id="GO:0000978">
    <property type="term" value="F:RNA polymerase II cis-regulatory region sequence-specific DNA binding"/>
    <property type="evidence" value="ECO:0007669"/>
    <property type="project" value="InterPro"/>
</dbReference>
<keyword evidence="12" id="KW-1185">Reference proteome</keyword>